<proteinExistence type="predicted"/>
<evidence type="ECO:0000256" key="1">
    <source>
        <dbReference type="SAM" id="Phobius"/>
    </source>
</evidence>
<keyword evidence="1" id="KW-1133">Transmembrane helix</keyword>
<accession>A0A9D0ZR78</accession>
<feature type="transmembrane region" description="Helical" evidence="1">
    <location>
        <begin position="54"/>
        <end position="75"/>
    </location>
</feature>
<reference evidence="2" key="2">
    <citation type="journal article" date="2021" name="PeerJ">
        <title>Extensive microbial diversity within the chicken gut microbiome revealed by metagenomics and culture.</title>
        <authorList>
            <person name="Gilroy R."/>
            <person name="Ravi A."/>
            <person name="Getino M."/>
            <person name="Pursley I."/>
            <person name="Horton D.L."/>
            <person name="Alikhan N.F."/>
            <person name="Baker D."/>
            <person name="Gharbi K."/>
            <person name="Hall N."/>
            <person name="Watson M."/>
            <person name="Adriaenssens E.M."/>
            <person name="Foster-Nyarko E."/>
            <person name="Jarju S."/>
            <person name="Secka A."/>
            <person name="Antonio M."/>
            <person name="Oren A."/>
            <person name="Chaudhuri R.R."/>
            <person name="La Ragione R."/>
            <person name="Hildebrand F."/>
            <person name="Pallen M.J."/>
        </authorList>
    </citation>
    <scope>NUCLEOTIDE SEQUENCE</scope>
    <source>
        <strain evidence="2">CHK147-3167</strain>
    </source>
</reference>
<sequence length="123" mass="13842">MTNYNLEESELLKWQLLLTFIFIGTLLVSLTITYNEILKMEDKEPLYNEDVELAILRTNRLIALTVSLGFLLINVRDKNLKLLYNQDNLEDADKQIIAGILSVVAAIIVLGTATTGSTENPED</sequence>
<protein>
    <submittedName>
        <fullName evidence="2">Uncharacterized protein</fullName>
    </submittedName>
</protein>
<dbReference type="Proteomes" id="UP000886786">
    <property type="component" value="Unassembled WGS sequence"/>
</dbReference>
<dbReference type="AlphaFoldDB" id="A0A9D0ZR78"/>
<dbReference type="EMBL" id="DVFV01000070">
    <property type="protein sequence ID" value="HIQ90755.1"/>
    <property type="molecule type" value="Genomic_DNA"/>
</dbReference>
<name>A0A9D0ZR78_9FIRM</name>
<keyword evidence="1" id="KW-0812">Transmembrane</keyword>
<keyword evidence="1" id="KW-0472">Membrane</keyword>
<feature type="transmembrane region" description="Helical" evidence="1">
    <location>
        <begin position="12"/>
        <end position="34"/>
    </location>
</feature>
<evidence type="ECO:0000313" key="2">
    <source>
        <dbReference type="EMBL" id="HIQ90755.1"/>
    </source>
</evidence>
<organism evidence="2 3">
    <name type="scientific">Candidatus Coprosoma intestinipullorum</name>
    <dbReference type="NCBI Taxonomy" id="2840752"/>
    <lineage>
        <taxon>Bacteria</taxon>
        <taxon>Bacillati</taxon>
        <taxon>Bacillota</taxon>
        <taxon>Bacillota incertae sedis</taxon>
        <taxon>Candidatus Coprosoma</taxon>
    </lineage>
</organism>
<feature type="transmembrane region" description="Helical" evidence="1">
    <location>
        <begin position="96"/>
        <end position="114"/>
    </location>
</feature>
<reference evidence="2" key="1">
    <citation type="submission" date="2020-10" db="EMBL/GenBank/DDBJ databases">
        <authorList>
            <person name="Gilroy R."/>
        </authorList>
    </citation>
    <scope>NUCLEOTIDE SEQUENCE</scope>
    <source>
        <strain evidence="2">CHK147-3167</strain>
    </source>
</reference>
<gene>
    <name evidence="2" type="ORF">IAB27_03935</name>
</gene>
<evidence type="ECO:0000313" key="3">
    <source>
        <dbReference type="Proteomes" id="UP000886786"/>
    </source>
</evidence>
<comment type="caution">
    <text evidence="2">The sequence shown here is derived from an EMBL/GenBank/DDBJ whole genome shotgun (WGS) entry which is preliminary data.</text>
</comment>